<dbReference type="Proteomes" id="UP000059074">
    <property type="component" value="Unassembled WGS sequence"/>
</dbReference>
<dbReference type="Pfam" id="PF03740">
    <property type="entry name" value="PdxJ"/>
    <property type="match status" value="1"/>
</dbReference>
<evidence type="ECO:0000256" key="1">
    <source>
        <dbReference type="ARBA" id="ARBA00022490"/>
    </source>
</evidence>
<keyword evidence="1 4" id="KW-0963">Cytoplasm</keyword>
<feature type="site" description="Transition state stabilizer" evidence="4">
    <location>
        <position position="156"/>
    </location>
</feature>
<keyword evidence="7" id="KW-1185">Reference proteome</keyword>
<comment type="subcellular location">
    <subcellularLocation>
        <location evidence="4">Cytoplasm</location>
    </subcellularLocation>
</comment>
<dbReference type="HAMAP" id="MF_00279">
    <property type="entry name" value="PdxJ"/>
    <property type="match status" value="1"/>
</dbReference>
<comment type="caution">
    <text evidence="6">The sequence shown here is derived from an EMBL/GenBank/DDBJ whole genome shotgun (WGS) entry which is preliminary data.</text>
</comment>
<dbReference type="GO" id="GO:0008615">
    <property type="term" value="P:pyridoxine biosynthetic process"/>
    <property type="evidence" value="ECO:0007669"/>
    <property type="project" value="UniProtKB-UniRule"/>
</dbReference>
<dbReference type="InterPro" id="IPR036130">
    <property type="entry name" value="Pyridoxine-5'_phos_synth"/>
</dbReference>
<dbReference type="RefSeq" id="WP_068459099.1">
    <property type="nucleotide sequence ID" value="NZ_LMTR01000015.1"/>
</dbReference>
<feature type="binding site" evidence="4">
    <location>
        <position position="23"/>
    </location>
    <ligand>
        <name>3-amino-2-oxopropyl phosphate</name>
        <dbReference type="ChEBI" id="CHEBI:57279"/>
    </ligand>
</feature>
<dbReference type="NCBIfam" id="NF003627">
    <property type="entry name" value="PRK05265.1-5"/>
    <property type="match status" value="1"/>
</dbReference>
<dbReference type="Gene3D" id="3.20.20.70">
    <property type="entry name" value="Aldolase class I"/>
    <property type="match status" value="1"/>
</dbReference>
<comment type="catalytic activity">
    <reaction evidence="4">
        <text>3-amino-2-oxopropyl phosphate + 1-deoxy-D-xylulose 5-phosphate = pyridoxine 5'-phosphate + phosphate + 2 H2O + H(+)</text>
        <dbReference type="Rhea" id="RHEA:15265"/>
        <dbReference type="ChEBI" id="CHEBI:15377"/>
        <dbReference type="ChEBI" id="CHEBI:15378"/>
        <dbReference type="ChEBI" id="CHEBI:43474"/>
        <dbReference type="ChEBI" id="CHEBI:57279"/>
        <dbReference type="ChEBI" id="CHEBI:57792"/>
        <dbReference type="ChEBI" id="CHEBI:58589"/>
        <dbReference type="EC" id="2.6.99.2"/>
    </reaction>
</comment>
<comment type="similarity">
    <text evidence="4">Belongs to the PNP synthase family.</text>
</comment>
<dbReference type="NCBIfam" id="NF003625">
    <property type="entry name" value="PRK05265.1-3"/>
    <property type="match status" value="1"/>
</dbReference>
<dbReference type="UniPathway" id="UPA00244">
    <property type="reaction ID" value="UER00313"/>
</dbReference>
<gene>
    <name evidence="4" type="primary">pdxJ</name>
    <name evidence="6" type="ORF">APY04_0305</name>
</gene>
<dbReference type="NCBIfam" id="TIGR00559">
    <property type="entry name" value="pdxJ"/>
    <property type="match status" value="1"/>
</dbReference>
<dbReference type="InterPro" id="IPR013785">
    <property type="entry name" value="Aldolase_TIM"/>
</dbReference>
<feature type="active site" description="Proton donor" evidence="4">
    <location>
        <position position="199"/>
    </location>
</feature>
<dbReference type="PATRIC" id="fig|121290.4.peg.2957"/>
<protein>
    <recommendedName>
        <fullName evidence="4 5">Pyridoxine 5'-phosphate synthase</fullName>
        <shortName evidence="4">PNP synthase</shortName>
        <ecNumber evidence="4 5">2.6.99.2</ecNumber>
    </recommendedName>
</protein>
<keyword evidence="3 4" id="KW-0664">Pyridoxine biosynthesis</keyword>
<evidence type="ECO:0000313" key="7">
    <source>
        <dbReference type="Proteomes" id="UP000059074"/>
    </source>
</evidence>
<comment type="subunit">
    <text evidence="4">Homooctamer; tetramer of dimers.</text>
</comment>
<dbReference type="NCBIfam" id="NF003624">
    <property type="entry name" value="PRK05265.1-2"/>
    <property type="match status" value="1"/>
</dbReference>
<comment type="function">
    <text evidence="4">Catalyzes the complicated ring closure reaction between the two acyclic compounds 1-deoxy-D-xylulose-5-phosphate (DXP) and 3-amino-2-oxopropyl phosphate (1-amino-acetone-3-phosphate or AAP) to form pyridoxine 5'-phosphate (PNP) and inorganic phosphate.</text>
</comment>
<sequence>MANSAQLRLGVNIDHVATVRNARGGMHPDPVHAANIAIAAGADGITAHLREDRRHIRDVDIARLKAELTRPLNLEMAATDEMLAIALQHRPNACCIVPERREERTTEGGLDVVGGGARLERLVGELKQAGIRVSLFIEPDAAAIEASSRMGADIVELHTGAYCERALEENSGAVAHELKRITEAARLAHAAGLEVHAGHGLTYNTVGAVAALPEMVELNIGHFLIGEAIFEGLDTSVTRMRALMDAARSGA</sequence>
<evidence type="ECO:0000256" key="2">
    <source>
        <dbReference type="ARBA" id="ARBA00022679"/>
    </source>
</evidence>
<evidence type="ECO:0000256" key="5">
    <source>
        <dbReference type="NCBIfam" id="TIGR00559"/>
    </source>
</evidence>
<dbReference type="OrthoDB" id="9806590at2"/>
<name>A0A109BNG3_HYPSL</name>
<dbReference type="SUPFAM" id="SSF63892">
    <property type="entry name" value="Pyridoxine 5'-phosphate synthase"/>
    <property type="match status" value="1"/>
</dbReference>
<feature type="binding site" evidence="4">
    <location>
        <position position="12"/>
    </location>
    <ligand>
        <name>3-amino-2-oxopropyl phosphate</name>
        <dbReference type="ChEBI" id="CHEBI:57279"/>
    </ligand>
</feature>
<feature type="binding site" evidence="4">
    <location>
        <begin position="221"/>
        <end position="222"/>
    </location>
    <ligand>
        <name>3-amino-2-oxopropyl phosphate</name>
        <dbReference type="ChEBI" id="CHEBI:57279"/>
    </ligand>
</feature>
<comment type="pathway">
    <text evidence="4">Cofactor biosynthesis; pyridoxine 5'-phosphate biosynthesis; pyridoxine 5'-phosphate from D-erythrose 4-phosphate: step 5/5.</text>
</comment>
<dbReference type="InterPro" id="IPR004569">
    <property type="entry name" value="PyrdxlP_synth_PdxJ"/>
</dbReference>
<feature type="binding site" evidence="4">
    <location>
        <position position="200"/>
    </location>
    <ligand>
        <name>3-amino-2-oxopropyl phosphate</name>
        <dbReference type="ChEBI" id="CHEBI:57279"/>
    </ligand>
</feature>
<dbReference type="GO" id="GO:0005829">
    <property type="term" value="C:cytosol"/>
    <property type="evidence" value="ECO:0007669"/>
    <property type="project" value="TreeGrafter"/>
</dbReference>
<dbReference type="STRING" id="121290.APY04_0305"/>
<evidence type="ECO:0000313" key="6">
    <source>
        <dbReference type="EMBL" id="KWT72022.1"/>
    </source>
</evidence>
<proteinExistence type="inferred from homology"/>
<feature type="binding site" evidence="4">
    <location>
        <position position="105"/>
    </location>
    <ligand>
        <name>1-deoxy-D-xylulose 5-phosphate</name>
        <dbReference type="ChEBI" id="CHEBI:57792"/>
    </ligand>
</feature>
<keyword evidence="2 4" id="KW-0808">Transferase</keyword>
<dbReference type="GO" id="GO:0033856">
    <property type="term" value="F:pyridoxine 5'-phosphate synthase activity"/>
    <property type="evidence" value="ECO:0007669"/>
    <property type="project" value="UniProtKB-UniRule"/>
</dbReference>
<organism evidence="6 7">
    <name type="scientific">Hyphomicrobium sulfonivorans</name>
    <dbReference type="NCBI Taxonomy" id="121290"/>
    <lineage>
        <taxon>Bacteria</taxon>
        <taxon>Pseudomonadati</taxon>
        <taxon>Pseudomonadota</taxon>
        <taxon>Alphaproteobacteria</taxon>
        <taxon>Hyphomicrobiales</taxon>
        <taxon>Hyphomicrobiaceae</taxon>
        <taxon>Hyphomicrobium</taxon>
    </lineage>
</organism>
<feature type="active site" description="Proton acceptor" evidence="4">
    <location>
        <position position="48"/>
    </location>
</feature>
<accession>A0A109BNG3</accession>
<dbReference type="CDD" id="cd00003">
    <property type="entry name" value="PNPsynthase"/>
    <property type="match status" value="1"/>
</dbReference>
<dbReference type="AlphaFoldDB" id="A0A109BNG3"/>
<reference evidence="6 7" key="1">
    <citation type="submission" date="2015-10" db="EMBL/GenBank/DDBJ databases">
        <title>Transcriptomic analysis of a linuron degrading triple-species bacterial consortium.</title>
        <authorList>
            <person name="Albers P."/>
        </authorList>
    </citation>
    <scope>NUCLEOTIDE SEQUENCE [LARGE SCALE GENOMIC DNA]</scope>
    <source>
        <strain evidence="6 7">WDL6</strain>
    </source>
</reference>
<evidence type="ECO:0000256" key="4">
    <source>
        <dbReference type="HAMAP-Rule" id="MF_00279"/>
    </source>
</evidence>
<feature type="binding site" evidence="4">
    <location>
        <position position="50"/>
    </location>
    <ligand>
        <name>1-deoxy-D-xylulose 5-phosphate</name>
        <dbReference type="ChEBI" id="CHEBI:57792"/>
    </ligand>
</feature>
<dbReference type="EMBL" id="LMTR01000015">
    <property type="protein sequence ID" value="KWT72022.1"/>
    <property type="molecule type" value="Genomic_DNA"/>
</dbReference>
<feature type="binding site" evidence="4">
    <location>
        <position position="55"/>
    </location>
    <ligand>
        <name>1-deoxy-D-xylulose 5-phosphate</name>
        <dbReference type="ChEBI" id="CHEBI:57792"/>
    </ligand>
</feature>
<dbReference type="EC" id="2.6.99.2" evidence="4 5"/>
<evidence type="ECO:0000256" key="3">
    <source>
        <dbReference type="ARBA" id="ARBA00023096"/>
    </source>
</evidence>
<dbReference type="PANTHER" id="PTHR30456">
    <property type="entry name" value="PYRIDOXINE 5'-PHOSPHATE SYNTHASE"/>
    <property type="match status" value="1"/>
</dbReference>
<feature type="active site" description="Proton acceptor" evidence="4">
    <location>
        <position position="75"/>
    </location>
</feature>
<dbReference type="PANTHER" id="PTHR30456:SF0">
    <property type="entry name" value="PYRIDOXINE 5'-PHOSPHATE SYNTHASE"/>
    <property type="match status" value="1"/>
</dbReference>
<feature type="binding site" evidence="4">
    <location>
        <begin position="14"/>
        <end position="15"/>
    </location>
    <ligand>
        <name>1-deoxy-D-xylulose 5-phosphate</name>
        <dbReference type="ChEBI" id="CHEBI:57792"/>
    </ligand>
</feature>